<name>A0A506U113_9HYPH</name>
<dbReference type="OrthoDB" id="9804602at2"/>
<dbReference type="GO" id="GO:0004848">
    <property type="term" value="F:ureidoglycolate hydrolase activity"/>
    <property type="evidence" value="ECO:0007669"/>
    <property type="project" value="InterPro"/>
</dbReference>
<dbReference type="SUPFAM" id="SSF51182">
    <property type="entry name" value="RmlC-like cupins"/>
    <property type="match status" value="1"/>
</dbReference>
<evidence type="ECO:0000256" key="3">
    <source>
        <dbReference type="ARBA" id="ARBA00023239"/>
    </source>
</evidence>
<sequence length="169" mass="18492">MPAGGEPVTVEWLTAEAFAPFGTVMMLDGAERRLINEGTTERFHALATTDVEAEGGRTILSVFRGRARAFPYAVTMMERHPLGSQAFWPLSGRRWLVVVAPDEEGAPGAPRAFLASAEQGVQVARGVWHHPLMALDETSDFLVADREGLGDNLVERTYDVPYVIDKPTP</sequence>
<dbReference type="HAMAP" id="MF_00616">
    <property type="entry name" value="Ureidogly_lyase"/>
    <property type="match status" value="1"/>
</dbReference>
<dbReference type="GO" id="GO:0050385">
    <property type="term" value="F:ureidoglycolate lyase activity"/>
    <property type="evidence" value="ECO:0007669"/>
    <property type="project" value="UniProtKB-UniRule"/>
</dbReference>
<dbReference type="InterPro" id="IPR007247">
    <property type="entry name" value="Ureidogly_lyase"/>
</dbReference>
<dbReference type="PIRSF" id="PIRSF017306">
    <property type="entry name" value="Ureidogly_hydro"/>
    <property type="match status" value="1"/>
</dbReference>
<keyword evidence="7" id="KW-1185">Reference proteome</keyword>
<dbReference type="InterPro" id="IPR011051">
    <property type="entry name" value="RmlC_Cupin_sf"/>
</dbReference>
<comment type="cofactor">
    <cofactor evidence="5">
        <name>Ni(2+)</name>
        <dbReference type="ChEBI" id="CHEBI:49786"/>
    </cofactor>
</comment>
<comment type="function">
    <text evidence="5">Catalyzes the catabolism of the allantoin degradation intermediate (S)-ureidoglycolate, generating urea and glyoxylate. Involved in the utilization of allantoin as nitrogen source.</text>
</comment>
<evidence type="ECO:0000256" key="1">
    <source>
        <dbReference type="ARBA" id="ARBA00011738"/>
    </source>
</evidence>
<keyword evidence="2 5" id="KW-0659">Purine metabolism</keyword>
<dbReference type="NCBIfam" id="NF009932">
    <property type="entry name" value="PRK13395.1"/>
    <property type="match status" value="1"/>
</dbReference>
<evidence type="ECO:0000313" key="7">
    <source>
        <dbReference type="Proteomes" id="UP000320314"/>
    </source>
</evidence>
<gene>
    <name evidence="5" type="primary">allA</name>
    <name evidence="6" type="ORF">FJU11_14270</name>
</gene>
<dbReference type="CDD" id="cd20298">
    <property type="entry name" value="cupin_UAH"/>
    <property type="match status" value="1"/>
</dbReference>
<evidence type="ECO:0000256" key="4">
    <source>
        <dbReference type="ARBA" id="ARBA00047684"/>
    </source>
</evidence>
<dbReference type="UniPathway" id="UPA00395"/>
<dbReference type="Pfam" id="PF04115">
    <property type="entry name" value="Ureidogly_lyase"/>
    <property type="match status" value="1"/>
</dbReference>
<dbReference type="EC" id="4.3.2.3" evidence="5"/>
<protein>
    <recommendedName>
        <fullName evidence="5">Ureidoglycolate lyase</fullName>
        <ecNumber evidence="5">4.3.2.3</ecNumber>
    </recommendedName>
    <alternativeName>
        <fullName evidence="5">Ureidoglycolatase</fullName>
    </alternativeName>
</protein>
<evidence type="ECO:0000256" key="5">
    <source>
        <dbReference type="HAMAP-Rule" id="MF_00616"/>
    </source>
</evidence>
<reference evidence="6 7" key="1">
    <citation type="submission" date="2019-06" db="EMBL/GenBank/DDBJ databases">
        <authorList>
            <person name="Li M."/>
        </authorList>
    </citation>
    <scope>NUCLEOTIDE SEQUENCE [LARGE SCALE GENOMIC DNA]</scope>
    <source>
        <strain evidence="6 7">BGMRC6574</strain>
    </source>
</reference>
<proteinExistence type="inferred from homology"/>
<dbReference type="GO" id="GO:0000256">
    <property type="term" value="P:allantoin catabolic process"/>
    <property type="evidence" value="ECO:0007669"/>
    <property type="project" value="UniProtKB-UniRule"/>
</dbReference>
<dbReference type="InterPro" id="IPR024060">
    <property type="entry name" value="Ureidoglycolate_lyase_dom_sf"/>
</dbReference>
<comment type="pathway">
    <text evidence="5">Nitrogen metabolism; (S)-allantoin degradation.</text>
</comment>
<dbReference type="InterPro" id="IPR023525">
    <property type="entry name" value="Ureidogly_lyase_bac"/>
</dbReference>
<dbReference type="PANTHER" id="PTHR21221">
    <property type="entry name" value="UREIDOGLYCOLATE HYDROLASE"/>
    <property type="match status" value="1"/>
</dbReference>
<dbReference type="EMBL" id="VHLH01000028">
    <property type="protein sequence ID" value="TPW26635.1"/>
    <property type="molecule type" value="Genomic_DNA"/>
</dbReference>
<comment type="caution">
    <text evidence="6">The sequence shown here is derived from an EMBL/GenBank/DDBJ whole genome shotgun (WGS) entry which is preliminary data.</text>
</comment>
<dbReference type="InterPro" id="IPR047233">
    <property type="entry name" value="UAH_cupin"/>
</dbReference>
<dbReference type="GO" id="GO:0006145">
    <property type="term" value="P:purine nucleobase catabolic process"/>
    <property type="evidence" value="ECO:0007669"/>
    <property type="project" value="UniProtKB-UniRule"/>
</dbReference>
<keyword evidence="3 5" id="KW-0456">Lyase</keyword>
<dbReference type="AlphaFoldDB" id="A0A506U113"/>
<comment type="catalytic activity">
    <reaction evidence="4 5">
        <text>(S)-ureidoglycolate = urea + glyoxylate</text>
        <dbReference type="Rhea" id="RHEA:11304"/>
        <dbReference type="ChEBI" id="CHEBI:16199"/>
        <dbReference type="ChEBI" id="CHEBI:36655"/>
        <dbReference type="ChEBI" id="CHEBI:57296"/>
        <dbReference type="EC" id="4.3.2.3"/>
    </reaction>
</comment>
<comment type="subunit">
    <text evidence="1 5">Homodimer.</text>
</comment>
<dbReference type="Proteomes" id="UP000320314">
    <property type="component" value="Unassembled WGS sequence"/>
</dbReference>
<organism evidence="6 7">
    <name type="scientific">Pararhizobium mangrovi</name>
    <dbReference type="NCBI Taxonomy" id="2590452"/>
    <lineage>
        <taxon>Bacteria</taxon>
        <taxon>Pseudomonadati</taxon>
        <taxon>Pseudomonadota</taxon>
        <taxon>Alphaproteobacteria</taxon>
        <taxon>Hyphomicrobiales</taxon>
        <taxon>Rhizobiaceae</taxon>
        <taxon>Rhizobium/Agrobacterium group</taxon>
        <taxon>Pararhizobium</taxon>
    </lineage>
</organism>
<dbReference type="Gene3D" id="2.60.120.480">
    <property type="entry name" value="Ureidoglycolate hydrolase"/>
    <property type="match status" value="1"/>
</dbReference>
<dbReference type="PANTHER" id="PTHR21221:SF1">
    <property type="entry name" value="UREIDOGLYCOLATE LYASE"/>
    <property type="match status" value="1"/>
</dbReference>
<accession>A0A506U113</accession>
<evidence type="ECO:0000313" key="6">
    <source>
        <dbReference type="EMBL" id="TPW26635.1"/>
    </source>
</evidence>
<comment type="similarity">
    <text evidence="5">Belongs to the ureidoglycolate lyase family.</text>
</comment>
<evidence type="ECO:0000256" key="2">
    <source>
        <dbReference type="ARBA" id="ARBA00022631"/>
    </source>
</evidence>